<dbReference type="Proteomes" id="UP000831701">
    <property type="component" value="Chromosome 1"/>
</dbReference>
<gene>
    <name evidence="1" type="ORF">L3Q82_008436</name>
</gene>
<accession>A0ACB8XFK8</accession>
<organism evidence="1 2">
    <name type="scientific">Scortum barcoo</name>
    <name type="common">barcoo grunter</name>
    <dbReference type="NCBI Taxonomy" id="214431"/>
    <lineage>
        <taxon>Eukaryota</taxon>
        <taxon>Metazoa</taxon>
        <taxon>Chordata</taxon>
        <taxon>Craniata</taxon>
        <taxon>Vertebrata</taxon>
        <taxon>Euteleostomi</taxon>
        <taxon>Actinopterygii</taxon>
        <taxon>Neopterygii</taxon>
        <taxon>Teleostei</taxon>
        <taxon>Neoteleostei</taxon>
        <taxon>Acanthomorphata</taxon>
        <taxon>Eupercaria</taxon>
        <taxon>Centrarchiformes</taxon>
        <taxon>Terapontoidei</taxon>
        <taxon>Terapontidae</taxon>
        <taxon>Scortum</taxon>
    </lineage>
</organism>
<keyword evidence="2" id="KW-1185">Reference proteome</keyword>
<name>A0ACB8XFK8_9TELE</name>
<feature type="non-terminal residue" evidence="1">
    <location>
        <position position="1"/>
    </location>
</feature>
<reference evidence="1" key="1">
    <citation type="submission" date="2022-04" db="EMBL/GenBank/DDBJ databases">
        <title>Jade perch genome.</title>
        <authorList>
            <person name="Chao B."/>
        </authorList>
    </citation>
    <scope>NUCLEOTIDE SEQUENCE</scope>
    <source>
        <strain evidence="1">CB-2022</strain>
    </source>
</reference>
<protein>
    <submittedName>
        <fullName evidence="1">Uncharacterized protein</fullName>
    </submittedName>
</protein>
<proteinExistence type="predicted"/>
<evidence type="ECO:0000313" key="1">
    <source>
        <dbReference type="EMBL" id="KAI3377603.1"/>
    </source>
</evidence>
<dbReference type="EMBL" id="CM041531">
    <property type="protein sequence ID" value="KAI3377603.1"/>
    <property type="molecule type" value="Genomic_DNA"/>
</dbReference>
<evidence type="ECO:0000313" key="2">
    <source>
        <dbReference type="Proteomes" id="UP000831701"/>
    </source>
</evidence>
<comment type="caution">
    <text evidence="1">The sequence shown here is derived from an EMBL/GenBank/DDBJ whole genome shotgun (WGS) entry which is preliminary data.</text>
</comment>
<sequence>TTSSAFTFTRTSLSSPVRRYIHRGSRRTVHNGSSSTAIKSIWSTSRRHPRNTGRAANHSVLTSLARSANLPVKLNNSNVHFGLLNIRSLTNKGHLIQDLLTGPGTTSPVCQSRGTVPDLHAMLAEACQPRQPHNIQRLEVLRADLIHPQRLATEELTNYLSDFGLGDGRVHLRVPSLRFLSV</sequence>